<dbReference type="Gene3D" id="3.40.50.12780">
    <property type="entry name" value="N-terminal domain of ligase-like"/>
    <property type="match status" value="1"/>
</dbReference>
<organism evidence="3 4">
    <name type="scientific">Tsukamurella soli</name>
    <dbReference type="NCBI Taxonomy" id="644556"/>
    <lineage>
        <taxon>Bacteria</taxon>
        <taxon>Bacillati</taxon>
        <taxon>Actinomycetota</taxon>
        <taxon>Actinomycetes</taxon>
        <taxon>Mycobacteriales</taxon>
        <taxon>Tsukamurellaceae</taxon>
        <taxon>Tsukamurella</taxon>
    </lineage>
</organism>
<keyword evidence="4" id="KW-1185">Reference proteome</keyword>
<dbReference type="InterPro" id="IPR020845">
    <property type="entry name" value="AMP-binding_CS"/>
</dbReference>
<dbReference type="Gene3D" id="3.30.300.30">
    <property type="match status" value="1"/>
</dbReference>
<dbReference type="InterPro" id="IPR045851">
    <property type="entry name" value="AMP-bd_C_sf"/>
</dbReference>
<dbReference type="InterPro" id="IPR025110">
    <property type="entry name" value="AMP-bd_C"/>
</dbReference>
<protein>
    <submittedName>
        <fullName evidence="3">(2,3-dihydroxybenzoyl)adenylate synthase</fullName>
    </submittedName>
</protein>
<evidence type="ECO:0000259" key="1">
    <source>
        <dbReference type="Pfam" id="PF00501"/>
    </source>
</evidence>
<dbReference type="SUPFAM" id="SSF56801">
    <property type="entry name" value="Acetyl-CoA synthetase-like"/>
    <property type="match status" value="1"/>
</dbReference>
<evidence type="ECO:0000259" key="2">
    <source>
        <dbReference type="Pfam" id="PF13193"/>
    </source>
</evidence>
<dbReference type="Pfam" id="PF13193">
    <property type="entry name" value="AMP-binding_C"/>
    <property type="match status" value="1"/>
</dbReference>
<name>A0ABP8KGI2_9ACTN</name>
<dbReference type="Proteomes" id="UP001500635">
    <property type="component" value="Unassembled WGS sequence"/>
</dbReference>
<sequence>MSIKAVSDATPGVVPYPAAAVAEYRAAGVWRNRSLPDELTSRFADFGDRPAVVTPETRWTYAELGARVDAFASGVLRATALEPGDRVMFQLGNVAETVVCYLGALRAGLVPVCTLAQHGPREIELLARHVGARGLFTQGDFGGGRLLPVAVDLLERGVVAVTVVVRGDEGGGTVGYRGIIAAGDEPPTTPDVDLASVAVFQLSGGTTGLPKVAPRLHEEYTYNSRAWASALGWSESTVVLYPLPLLHNAGIALALQPALLSGATLVLAPNADIDVLLDLIETERPTTLPLVPPAVAIRMLDHPRTRSTDLTSIRQYVVGGQKLAGDVARRLLDEVHLPLRQMFGMAEGMFLVTDEDASEQVVLDTVGRPISPLDEVRVVDPISGEDAPVGDLGELWMRGPYTIRGYFRAPHHNTTAFSTDGYYRTGDLGRVHRIDGIDYFSVDGRIKDVINRGVEKIHAEEVEELILEHPDVDNAAVVAMPDRVLGERACAVLVMHPGKPPLTVESLAAHLAGQGLAKYKFPERVEIRTALPLSNVGKVSRKTLREDVSRIVETEPGA</sequence>
<evidence type="ECO:0000313" key="4">
    <source>
        <dbReference type="Proteomes" id="UP001500635"/>
    </source>
</evidence>
<dbReference type="RefSeq" id="WP_345001340.1">
    <property type="nucleotide sequence ID" value="NZ_BAABFR010000150.1"/>
</dbReference>
<dbReference type="Pfam" id="PF00501">
    <property type="entry name" value="AMP-binding"/>
    <property type="match status" value="1"/>
</dbReference>
<proteinExistence type="predicted"/>
<dbReference type="EMBL" id="BAABFR010000150">
    <property type="protein sequence ID" value="GAA4406137.1"/>
    <property type="molecule type" value="Genomic_DNA"/>
</dbReference>
<dbReference type="PANTHER" id="PTHR43767:SF1">
    <property type="entry name" value="NONRIBOSOMAL PEPTIDE SYNTHASE PES1 (EUROFUNG)-RELATED"/>
    <property type="match status" value="1"/>
</dbReference>
<dbReference type="InterPro" id="IPR000873">
    <property type="entry name" value="AMP-dep_synth/lig_dom"/>
</dbReference>
<dbReference type="InterPro" id="IPR042099">
    <property type="entry name" value="ANL_N_sf"/>
</dbReference>
<reference evidence="4" key="1">
    <citation type="journal article" date="2019" name="Int. J. Syst. Evol. Microbiol.">
        <title>The Global Catalogue of Microorganisms (GCM) 10K type strain sequencing project: providing services to taxonomists for standard genome sequencing and annotation.</title>
        <authorList>
            <consortium name="The Broad Institute Genomics Platform"/>
            <consortium name="The Broad Institute Genome Sequencing Center for Infectious Disease"/>
            <person name="Wu L."/>
            <person name="Ma J."/>
        </authorList>
    </citation>
    <scope>NUCLEOTIDE SEQUENCE [LARGE SCALE GENOMIC DNA]</scope>
    <source>
        <strain evidence="4">JCM 17688</strain>
    </source>
</reference>
<dbReference type="InterPro" id="IPR050237">
    <property type="entry name" value="ATP-dep_AMP-bd_enzyme"/>
</dbReference>
<dbReference type="PANTHER" id="PTHR43767">
    <property type="entry name" value="LONG-CHAIN-FATTY-ACID--COA LIGASE"/>
    <property type="match status" value="1"/>
</dbReference>
<gene>
    <name evidence="3" type="ORF">GCM10023147_49580</name>
</gene>
<dbReference type="PROSITE" id="PS00455">
    <property type="entry name" value="AMP_BINDING"/>
    <property type="match status" value="1"/>
</dbReference>
<comment type="caution">
    <text evidence="3">The sequence shown here is derived from an EMBL/GenBank/DDBJ whole genome shotgun (WGS) entry which is preliminary data.</text>
</comment>
<feature type="domain" description="AMP-dependent synthetase/ligase" evidence="1">
    <location>
        <begin position="43"/>
        <end position="407"/>
    </location>
</feature>
<accession>A0ABP8KGI2</accession>
<feature type="domain" description="AMP-binding enzyme C-terminal" evidence="2">
    <location>
        <begin position="461"/>
        <end position="538"/>
    </location>
</feature>
<evidence type="ECO:0000313" key="3">
    <source>
        <dbReference type="EMBL" id="GAA4406137.1"/>
    </source>
</evidence>